<protein>
    <submittedName>
        <fullName evidence="1">Uncharacterized protein</fullName>
    </submittedName>
</protein>
<name>A0ABD1GXI1_SALDI</name>
<evidence type="ECO:0000313" key="2">
    <source>
        <dbReference type="Proteomes" id="UP001567538"/>
    </source>
</evidence>
<dbReference type="AlphaFoldDB" id="A0ABD1GXI1"/>
<comment type="caution">
    <text evidence="1">The sequence shown here is derived from an EMBL/GenBank/DDBJ whole genome shotgun (WGS) entry which is preliminary data.</text>
</comment>
<reference evidence="1 2" key="1">
    <citation type="submission" date="2024-06" db="EMBL/GenBank/DDBJ databases">
        <title>A chromosome level genome sequence of Diviner's sage (Salvia divinorum).</title>
        <authorList>
            <person name="Ford S.A."/>
            <person name="Ro D.-K."/>
            <person name="Ness R.W."/>
            <person name="Phillips M.A."/>
        </authorList>
    </citation>
    <scope>NUCLEOTIDE SEQUENCE [LARGE SCALE GENOMIC DNA]</scope>
    <source>
        <strain evidence="1">SAF-2024a</strain>
        <tissue evidence="1">Leaf</tissue>
    </source>
</reference>
<dbReference type="EMBL" id="JBEAFC010000007">
    <property type="protein sequence ID" value="KAL1548854.1"/>
    <property type="molecule type" value="Genomic_DNA"/>
</dbReference>
<gene>
    <name evidence="1" type="ORF">AAHA92_17036</name>
</gene>
<proteinExistence type="predicted"/>
<accession>A0ABD1GXI1</accession>
<dbReference type="Proteomes" id="UP001567538">
    <property type="component" value="Unassembled WGS sequence"/>
</dbReference>
<organism evidence="1 2">
    <name type="scientific">Salvia divinorum</name>
    <name type="common">Maria pastora</name>
    <name type="synonym">Diviner's sage</name>
    <dbReference type="NCBI Taxonomy" id="28513"/>
    <lineage>
        <taxon>Eukaryota</taxon>
        <taxon>Viridiplantae</taxon>
        <taxon>Streptophyta</taxon>
        <taxon>Embryophyta</taxon>
        <taxon>Tracheophyta</taxon>
        <taxon>Spermatophyta</taxon>
        <taxon>Magnoliopsida</taxon>
        <taxon>eudicotyledons</taxon>
        <taxon>Gunneridae</taxon>
        <taxon>Pentapetalae</taxon>
        <taxon>asterids</taxon>
        <taxon>lamiids</taxon>
        <taxon>Lamiales</taxon>
        <taxon>Lamiaceae</taxon>
        <taxon>Nepetoideae</taxon>
        <taxon>Mentheae</taxon>
        <taxon>Salviinae</taxon>
        <taxon>Salvia</taxon>
        <taxon>Salvia subgen. Calosphace</taxon>
    </lineage>
</organism>
<evidence type="ECO:0000313" key="1">
    <source>
        <dbReference type="EMBL" id="KAL1548854.1"/>
    </source>
</evidence>
<sequence>MGRFCLAGDESWSCLWSSPQLATEFLVRLLICSYVVADAKVLLKLGLEQIWVWHLVLLAGFAAGLELEISGVSSPVRTDQHTQLPLSVLAAKEAKITQSICLVPHKHYKELAASSSSSSVSLNYAENEDTS</sequence>
<keyword evidence="2" id="KW-1185">Reference proteome</keyword>